<evidence type="ECO:0000256" key="10">
    <source>
        <dbReference type="SAM" id="MobiDB-lite"/>
    </source>
</evidence>
<feature type="compositionally biased region" description="Acidic residues" evidence="10">
    <location>
        <begin position="469"/>
        <end position="489"/>
    </location>
</feature>
<protein>
    <recommendedName>
        <fullName evidence="9">Nucleocapsid</fullName>
    </recommendedName>
    <alternativeName>
        <fullName evidence="9">Nucleocapsid protein</fullName>
    </alternativeName>
</protein>
<keyword evidence="2 9" id="KW-1139">Helical capsid protein</keyword>
<dbReference type="GO" id="GO:0019029">
    <property type="term" value="C:helical viral capsid"/>
    <property type="evidence" value="ECO:0007669"/>
    <property type="project" value="UniProtKB-KW"/>
</dbReference>
<evidence type="ECO:0000256" key="4">
    <source>
        <dbReference type="ARBA" id="ARBA00022844"/>
    </source>
</evidence>
<dbReference type="EMBL" id="MZ328287">
    <property type="protein sequence ID" value="UBB42359.1"/>
    <property type="molecule type" value="Viral_cRNA"/>
</dbReference>
<keyword evidence="6 9" id="KW-0543">Viral nucleoprotein</keyword>
<evidence type="ECO:0000256" key="6">
    <source>
        <dbReference type="ARBA" id="ARBA00023086"/>
    </source>
</evidence>
<keyword evidence="8 9" id="KW-0687">Ribonucleoprotein</keyword>
<dbReference type="GO" id="GO:1990904">
    <property type="term" value="C:ribonucleoprotein complex"/>
    <property type="evidence" value="ECO:0007669"/>
    <property type="project" value="UniProtKB-KW"/>
</dbReference>
<dbReference type="InterPro" id="IPR002021">
    <property type="entry name" value="Paramyx_ncap"/>
</dbReference>
<comment type="subunit">
    <text evidence="9">Homomultimer; forms the nucleocapsid. Binds to the viral genomic RNA. N0 interacts with the phosphoprotein (via N-terminus); this interaction allows P to chaperon N0 to avoid N polymerization before encapsidation. Interacts as N-RNA template with the phosphoprotein (via C-terminus); this interaction positions the polymerase on the template.</text>
</comment>
<evidence type="ECO:0000256" key="3">
    <source>
        <dbReference type="ARBA" id="ARBA00022561"/>
    </source>
</evidence>
<proteinExistence type="inferred from homology"/>
<evidence type="ECO:0000256" key="1">
    <source>
        <dbReference type="ARBA" id="ARBA00007642"/>
    </source>
</evidence>
<keyword evidence="4 9" id="KW-0946">Virion</keyword>
<evidence type="ECO:0000256" key="9">
    <source>
        <dbReference type="RuleBase" id="RU361245"/>
    </source>
</evidence>
<comment type="function">
    <text evidence="9">Forms the helical nucleocapsid (NC), protecting the genome from nucleases.</text>
</comment>
<evidence type="ECO:0000256" key="5">
    <source>
        <dbReference type="ARBA" id="ARBA00022884"/>
    </source>
</evidence>
<dbReference type="GO" id="GO:0005198">
    <property type="term" value="F:structural molecule activity"/>
    <property type="evidence" value="ECO:0007669"/>
    <property type="project" value="InterPro"/>
</dbReference>
<comment type="similarity">
    <text evidence="1 9">Belongs to the paramyxoviruses nucleocapsid family.</text>
</comment>
<feature type="compositionally biased region" description="Polar residues" evidence="10">
    <location>
        <begin position="420"/>
        <end position="450"/>
    </location>
</feature>
<comment type="subcellular location">
    <subcellularLocation>
        <location evidence="9">Virion</location>
    </subcellularLocation>
    <subcellularLocation>
        <location evidence="9">Host cytoplasm</location>
    </subcellularLocation>
</comment>
<dbReference type="GO" id="GO:0003723">
    <property type="term" value="F:RNA binding"/>
    <property type="evidence" value="ECO:0007669"/>
    <property type="project" value="UniProtKB-KW"/>
</dbReference>
<name>A0AAE9BU78_9MONO</name>
<keyword evidence="5 9" id="KW-0694">RNA-binding</keyword>
<keyword evidence="3 9" id="KW-0167">Capsid protein</keyword>
<organism evidence="11 12">
    <name type="scientific">Wufeng Rhinolophus sinicus rubulavirus 1</name>
    <dbReference type="NCBI Taxonomy" id="2877512"/>
    <lineage>
        <taxon>Viruses</taxon>
        <taxon>Riboviria</taxon>
        <taxon>Orthornavirae</taxon>
        <taxon>Negarnaviricota</taxon>
        <taxon>Haploviricotina</taxon>
        <taxon>Monjiviricetes</taxon>
        <taxon>Mononegavirales</taxon>
        <taxon>Paramyxoviridae</taxon>
        <taxon>Rubulavirinae</taxon>
        <taxon>Orthorubulavirus</taxon>
        <taxon>Orthorubulavirus rhinolophi</taxon>
    </lineage>
</organism>
<feature type="region of interest" description="Disordered" evidence="10">
    <location>
        <begin position="404"/>
        <end position="509"/>
    </location>
</feature>
<dbReference type="GO" id="GO:0019013">
    <property type="term" value="C:viral nucleocapsid"/>
    <property type="evidence" value="ECO:0007669"/>
    <property type="project" value="UniProtKB-KW"/>
</dbReference>
<evidence type="ECO:0000313" key="12">
    <source>
        <dbReference type="Proteomes" id="UP001263515"/>
    </source>
</evidence>
<reference evidence="11" key="1">
    <citation type="submission" date="2021-05" db="EMBL/GenBank/DDBJ databases">
        <title>Comparation of mammalian active virome structures and with host-virus interactions in sympatric communities.</title>
        <authorList>
            <person name="Tan Z."/>
            <person name="Nie F.-Y."/>
            <person name="Zhang Y.-Z."/>
        </authorList>
    </citation>
    <scope>NUCLEOTIDE SEQUENCE</scope>
    <source>
        <strain evidence="11">WFB_Rsin</strain>
    </source>
</reference>
<evidence type="ECO:0000256" key="8">
    <source>
        <dbReference type="ARBA" id="ARBA00023274"/>
    </source>
</evidence>
<evidence type="ECO:0000313" key="11">
    <source>
        <dbReference type="EMBL" id="UBB42359.1"/>
    </source>
</evidence>
<evidence type="ECO:0000256" key="7">
    <source>
        <dbReference type="ARBA" id="ARBA00023200"/>
    </source>
</evidence>
<evidence type="ECO:0000256" key="2">
    <source>
        <dbReference type="ARBA" id="ARBA00022497"/>
    </source>
</evidence>
<dbReference type="Proteomes" id="UP001263515">
    <property type="component" value="Segment"/>
</dbReference>
<keyword evidence="7 9" id="KW-1035">Host cytoplasm</keyword>
<sequence>MSSVLQAYEHFLVTSEERSFGDQQFVQSDTLKAEIPVFVLNTNDPQQRYTLMNFCLRLAVSSSAKSAIRQGAILSLMSLQASSMLNHLTIAARAPDASLRLIEIDKIDPKDYTLTPNARSGWDDKKVRAYKALVRDLPASLADRTVFTNRDAEMAACDDMDTYLARIFSILIQIWVMVCKCMTAYDQPTGSEERRLAKYKQQGRMLEKYQLQPEARKIIQITIRESMVIRQFLVQEMLTADKVGAHTNRYYAMVGDIAKYIANVGMSAFFLTLKFALGNRWKPLALSAFSGELMKMKSLMSLYRRLGDRARYLALLESPELMEFAPANYPLLFSYAMGVGSIQDPLIRNYQFGRNFLNTSYFQYGVETAMKHQGTVDPKLAEELGITSDDKKEIMASVEKHIAGKSSDEITQPAGPFLAPTSTTAFLTGPGQTDQATTRASNYSQGWSSTDTRDMDSDPRQLAAPNNDSADEDESSTDDDDDDTPDLEDSNPNYHRTQFPPKPPTMPQKVYDDILSLYYNEVEAGSISSGDMRDVNRRINAYQDEKLMADFDK</sequence>
<keyword evidence="12" id="KW-1185">Reference proteome</keyword>
<dbReference type="GO" id="GO:0030430">
    <property type="term" value="C:host cell cytoplasm"/>
    <property type="evidence" value="ECO:0007669"/>
    <property type="project" value="UniProtKB-SubCell"/>
</dbReference>
<dbReference type="Pfam" id="PF00973">
    <property type="entry name" value="Paramyxo_ncap"/>
    <property type="match status" value="1"/>
</dbReference>
<accession>A0AAE9BU78</accession>